<feature type="site" description="Important for beta-aspartyl-AMP intermediate formation" evidence="10">
    <location>
        <position position="381"/>
    </location>
</feature>
<protein>
    <recommendedName>
        <fullName evidence="3">asparagine synthase (glutamine-hydrolyzing)</fullName>
        <ecNumber evidence="3">6.3.5.4</ecNumber>
    </recommendedName>
</protein>
<evidence type="ECO:0000256" key="9">
    <source>
        <dbReference type="PIRSR" id="PIRSR001589-2"/>
    </source>
</evidence>
<dbReference type="PANTHER" id="PTHR43284:SF1">
    <property type="entry name" value="ASPARAGINE SYNTHETASE"/>
    <property type="match status" value="1"/>
</dbReference>
<dbReference type="PIRSF" id="PIRSF001589">
    <property type="entry name" value="Asn_synthetase_glu-h"/>
    <property type="match status" value="1"/>
</dbReference>
<dbReference type="Pfam" id="PF00733">
    <property type="entry name" value="Asn_synthase"/>
    <property type="match status" value="1"/>
</dbReference>
<dbReference type="InterPro" id="IPR051786">
    <property type="entry name" value="ASN_synthetase/amidase"/>
</dbReference>
<dbReference type="OrthoDB" id="9763290at2"/>
<keyword evidence="4 9" id="KW-0547">Nucleotide-binding</keyword>
<dbReference type="CDD" id="cd00712">
    <property type="entry name" value="AsnB"/>
    <property type="match status" value="1"/>
</dbReference>
<dbReference type="Pfam" id="PF13522">
    <property type="entry name" value="GATase_6"/>
    <property type="match status" value="1"/>
</dbReference>
<dbReference type="CDD" id="cd01991">
    <property type="entry name" value="Asn_synthase_B_C"/>
    <property type="match status" value="1"/>
</dbReference>
<dbReference type="NCBIfam" id="TIGR01536">
    <property type="entry name" value="asn_synth_AEB"/>
    <property type="match status" value="1"/>
</dbReference>
<comment type="pathway">
    <text evidence="1">Amino-acid biosynthesis; L-asparagine biosynthesis; L-asparagine from L-aspartate (L-Gln route): step 1/1.</text>
</comment>
<keyword evidence="8" id="KW-0028">Amino-acid biosynthesis</keyword>
<proteinExistence type="inferred from homology"/>
<evidence type="ECO:0000256" key="5">
    <source>
        <dbReference type="ARBA" id="ARBA00022840"/>
    </source>
</evidence>
<dbReference type="InterPro" id="IPR006426">
    <property type="entry name" value="Asn_synth_AEB"/>
</dbReference>
<dbReference type="Gene3D" id="3.60.20.10">
    <property type="entry name" value="Glutamine Phosphoribosylpyrophosphate, subunit 1, domain 1"/>
    <property type="match status" value="1"/>
</dbReference>
<evidence type="ECO:0000256" key="10">
    <source>
        <dbReference type="PIRSR" id="PIRSR001589-3"/>
    </source>
</evidence>
<keyword evidence="6 8" id="KW-0315">Glutamine amidotransferase</keyword>
<dbReference type="Gene3D" id="3.40.50.620">
    <property type="entry name" value="HUPs"/>
    <property type="match status" value="2"/>
</dbReference>
<keyword evidence="13" id="KW-1185">Reference proteome</keyword>
<dbReference type="InterPro" id="IPR017932">
    <property type="entry name" value="GATase_2_dom"/>
</dbReference>
<feature type="active site" description="For GATase activity" evidence="8">
    <location>
        <position position="2"/>
    </location>
</feature>
<evidence type="ECO:0000256" key="8">
    <source>
        <dbReference type="PIRSR" id="PIRSR001589-1"/>
    </source>
</evidence>
<evidence type="ECO:0000256" key="7">
    <source>
        <dbReference type="ARBA" id="ARBA00048741"/>
    </source>
</evidence>
<name>A0A318J557_9NEIS</name>
<dbReference type="GO" id="GO:0005829">
    <property type="term" value="C:cytosol"/>
    <property type="evidence" value="ECO:0007669"/>
    <property type="project" value="TreeGrafter"/>
</dbReference>
<feature type="binding site" evidence="9">
    <location>
        <position position="306"/>
    </location>
    <ligand>
        <name>ATP</name>
        <dbReference type="ChEBI" id="CHEBI:30616"/>
    </ligand>
</feature>
<dbReference type="InterPro" id="IPR014729">
    <property type="entry name" value="Rossmann-like_a/b/a_fold"/>
</dbReference>
<dbReference type="InterPro" id="IPR029055">
    <property type="entry name" value="Ntn_hydrolases_N"/>
</dbReference>
<dbReference type="AlphaFoldDB" id="A0A318J557"/>
<evidence type="ECO:0000259" key="11">
    <source>
        <dbReference type="PROSITE" id="PS51278"/>
    </source>
</evidence>
<dbReference type="GO" id="GO:0006529">
    <property type="term" value="P:asparagine biosynthetic process"/>
    <property type="evidence" value="ECO:0007669"/>
    <property type="project" value="UniProtKB-KW"/>
</dbReference>
<dbReference type="PROSITE" id="PS51278">
    <property type="entry name" value="GATASE_TYPE_2"/>
    <property type="match status" value="1"/>
</dbReference>
<evidence type="ECO:0000256" key="3">
    <source>
        <dbReference type="ARBA" id="ARBA00012737"/>
    </source>
</evidence>
<evidence type="ECO:0000313" key="12">
    <source>
        <dbReference type="EMBL" id="PXX42801.1"/>
    </source>
</evidence>
<feature type="domain" description="Glutamine amidotransferase type-2" evidence="11">
    <location>
        <begin position="2"/>
        <end position="220"/>
    </location>
</feature>
<comment type="similarity">
    <text evidence="2">Belongs to the asparagine synthetase family.</text>
</comment>
<dbReference type="SUPFAM" id="SSF56235">
    <property type="entry name" value="N-terminal nucleophile aminohydrolases (Ntn hydrolases)"/>
    <property type="match status" value="1"/>
</dbReference>
<dbReference type="GO" id="GO:0004066">
    <property type="term" value="F:asparagine synthase (glutamine-hydrolyzing) activity"/>
    <property type="evidence" value="ECO:0007669"/>
    <property type="project" value="UniProtKB-EC"/>
</dbReference>
<comment type="caution">
    <text evidence="12">The sequence shown here is derived from an EMBL/GenBank/DDBJ whole genome shotgun (WGS) entry which is preliminary data.</text>
</comment>
<keyword evidence="5 9" id="KW-0067">ATP-binding</keyword>
<dbReference type="EC" id="6.3.5.4" evidence="3"/>
<organism evidence="12 13">
    <name type="scientific">Aquitalea magnusonii</name>
    <dbReference type="NCBI Taxonomy" id="332411"/>
    <lineage>
        <taxon>Bacteria</taxon>
        <taxon>Pseudomonadati</taxon>
        <taxon>Pseudomonadota</taxon>
        <taxon>Betaproteobacteria</taxon>
        <taxon>Neisseriales</taxon>
        <taxon>Chromobacteriaceae</taxon>
        <taxon>Aquitalea</taxon>
    </lineage>
</organism>
<evidence type="ECO:0000256" key="2">
    <source>
        <dbReference type="ARBA" id="ARBA00005752"/>
    </source>
</evidence>
<evidence type="ECO:0000256" key="1">
    <source>
        <dbReference type="ARBA" id="ARBA00005187"/>
    </source>
</evidence>
<dbReference type="SUPFAM" id="SSF52402">
    <property type="entry name" value="Adenine nucleotide alpha hydrolases-like"/>
    <property type="match status" value="1"/>
</dbReference>
<evidence type="ECO:0000313" key="13">
    <source>
        <dbReference type="Proteomes" id="UP000248395"/>
    </source>
</evidence>
<gene>
    <name evidence="12" type="ORF">DFR38_1178</name>
</gene>
<sequence>MCGLTGFASTSGFESGWAERVATGMASAIMTRGPDDAGVWVDGSAGIALAHRRLSIVDLSPAGHQPMVSGSQRFVLAFNGEIYNHLELRAALERSSAAIAWRGHSDTETLLACIEAWGLQHTLERCVGMFALALWDRQAAQLSLARDRFGEKPLYYGWQGSTFLFGSELKALKAYPGFCASVDRQALTAMMRFGYVPAPYSIYQGIFKLPAASWLTLRPAAGAAAMETPKTYWSLQQAIQQGKQNPFQGSAADAVNELEQVLRQSVRLQMMADVPLGAFLSGGVDSSLITALMQAESSRPVQTYTIGFAEEGYNEAAHAREVARHLGTAHTELYVSAQDAVDQVALLPAVYDEPFADSSQIPTMLVSRMARQHVTVALSGDGGDEIFGGYNRYLLADRLWGRLRHLPPTVASAMSRCLTAMPEERWDAFYQVMSFLLPQRFQVAQFGNKLHKLAEIMQCGSPEALYQGLVSQWQHPEQLVLNGSETPGLFARMGAGTSTDGFVPWMMAMDTMTYMADDILVKVDRAAMAASLESRVPMLDHRVVEFAWRLPHSMKVSDGQGKWILRQLLYKHVPKNLIERPKQGFAIPVAAWLRGHLRPWAEDLLSEQRLRRDGYFNVDLVRKKWEEHVSGRRNWQAQLWCVLAFNSWLQSDGYLQLAIA</sequence>
<evidence type="ECO:0000256" key="6">
    <source>
        <dbReference type="ARBA" id="ARBA00022962"/>
    </source>
</evidence>
<dbReference type="EMBL" id="QJKC01000017">
    <property type="protein sequence ID" value="PXX42801.1"/>
    <property type="molecule type" value="Genomic_DNA"/>
</dbReference>
<dbReference type="GO" id="GO:0005524">
    <property type="term" value="F:ATP binding"/>
    <property type="evidence" value="ECO:0007669"/>
    <property type="project" value="UniProtKB-KW"/>
</dbReference>
<feature type="binding site" evidence="9">
    <location>
        <begin position="379"/>
        <end position="380"/>
    </location>
    <ligand>
        <name>ATP</name>
        <dbReference type="ChEBI" id="CHEBI:30616"/>
    </ligand>
</feature>
<accession>A0A318J557</accession>
<dbReference type="InterPro" id="IPR033738">
    <property type="entry name" value="AsnB_N"/>
</dbReference>
<dbReference type="Proteomes" id="UP000248395">
    <property type="component" value="Unassembled WGS sequence"/>
</dbReference>
<evidence type="ECO:0000256" key="4">
    <source>
        <dbReference type="ARBA" id="ARBA00022741"/>
    </source>
</evidence>
<feature type="binding site" evidence="9">
    <location>
        <position position="106"/>
    </location>
    <ligand>
        <name>L-glutamine</name>
        <dbReference type="ChEBI" id="CHEBI:58359"/>
    </ligand>
</feature>
<dbReference type="RefSeq" id="WP_059286590.1">
    <property type="nucleotide sequence ID" value="NZ_LNQU01000093.1"/>
</dbReference>
<keyword evidence="8" id="KW-0061">Asparagine biosynthesis</keyword>
<dbReference type="PANTHER" id="PTHR43284">
    <property type="entry name" value="ASPARAGINE SYNTHETASE (GLUTAMINE-HYDROLYZING)"/>
    <property type="match status" value="1"/>
</dbReference>
<reference evidence="12 13" key="1">
    <citation type="submission" date="2018-05" db="EMBL/GenBank/DDBJ databases">
        <title>Genomic Encyclopedia of Type Strains, Phase IV (KMG-IV): sequencing the most valuable type-strain genomes for metagenomic binning, comparative biology and taxonomic classification.</title>
        <authorList>
            <person name="Goeker M."/>
        </authorList>
    </citation>
    <scope>NUCLEOTIDE SEQUENCE [LARGE SCALE GENOMIC DNA]</scope>
    <source>
        <strain evidence="12 13">DSM 25134</strain>
    </source>
</reference>
<dbReference type="InterPro" id="IPR001962">
    <property type="entry name" value="Asn_synthase"/>
</dbReference>
<comment type="catalytic activity">
    <reaction evidence="7">
        <text>L-aspartate + L-glutamine + ATP + H2O = L-asparagine + L-glutamate + AMP + diphosphate + H(+)</text>
        <dbReference type="Rhea" id="RHEA:12228"/>
        <dbReference type="ChEBI" id="CHEBI:15377"/>
        <dbReference type="ChEBI" id="CHEBI:15378"/>
        <dbReference type="ChEBI" id="CHEBI:29985"/>
        <dbReference type="ChEBI" id="CHEBI:29991"/>
        <dbReference type="ChEBI" id="CHEBI:30616"/>
        <dbReference type="ChEBI" id="CHEBI:33019"/>
        <dbReference type="ChEBI" id="CHEBI:58048"/>
        <dbReference type="ChEBI" id="CHEBI:58359"/>
        <dbReference type="ChEBI" id="CHEBI:456215"/>
        <dbReference type="EC" id="6.3.5.4"/>
    </reaction>
</comment>